<evidence type="ECO:0000256" key="4">
    <source>
        <dbReference type="ARBA" id="ARBA00023136"/>
    </source>
</evidence>
<evidence type="ECO:0000259" key="7">
    <source>
        <dbReference type="Pfam" id="PF14322"/>
    </source>
</evidence>
<feature type="domain" description="RagB/SusD" evidence="6">
    <location>
        <begin position="334"/>
        <end position="458"/>
    </location>
</feature>
<protein>
    <submittedName>
        <fullName evidence="8">RagB/SusD family nutrient uptake outer membrane protein</fullName>
    </submittedName>
</protein>
<comment type="caution">
    <text evidence="8">The sequence shown here is derived from an EMBL/GenBank/DDBJ whole genome shotgun (WGS) entry which is preliminary data.</text>
</comment>
<organism evidence="8 9">
    <name type="scientific">Mucilaginibacter gynuensis</name>
    <dbReference type="NCBI Taxonomy" id="1302236"/>
    <lineage>
        <taxon>Bacteria</taxon>
        <taxon>Pseudomonadati</taxon>
        <taxon>Bacteroidota</taxon>
        <taxon>Sphingobacteriia</taxon>
        <taxon>Sphingobacteriales</taxon>
        <taxon>Sphingobacteriaceae</taxon>
        <taxon>Mucilaginibacter</taxon>
    </lineage>
</organism>
<comment type="subcellular location">
    <subcellularLocation>
        <location evidence="1">Cell outer membrane</location>
    </subcellularLocation>
</comment>
<dbReference type="EMBL" id="BAABFT010000013">
    <property type="protein sequence ID" value="GAA4333246.1"/>
    <property type="molecule type" value="Genomic_DNA"/>
</dbReference>
<dbReference type="RefSeq" id="WP_345212936.1">
    <property type="nucleotide sequence ID" value="NZ_BAABFT010000013.1"/>
</dbReference>
<dbReference type="Pfam" id="PF14322">
    <property type="entry name" value="SusD-like_3"/>
    <property type="match status" value="1"/>
</dbReference>
<proteinExistence type="inferred from homology"/>
<dbReference type="Gene3D" id="1.25.40.390">
    <property type="match status" value="1"/>
</dbReference>
<reference evidence="9" key="1">
    <citation type="journal article" date="2019" name="Int. J. Syst. Evol. Microbiol.">
        <title>The Global Catalogue of Microorganisms (GCM) 10K type strain sequencing project: providing services to taxonomists for standard genome sequencing and annotation.</title>
        <authorList>
            <consortium name="The Broad Institute Genomics Platform"/>
            <consortium name="The Broad Institute Genome Sequencing Center for Infectious Disease"/>
            <person name="Wu L."/>
            <person name="Ma J."/>
        </authorList>
    </citation>
    <scope>NUCLEOTIDE SEQUENCE [LARGE SCALE GENOMIC DNA]</scope>
    <source>
        <strain evidence="9">JCM 17705</strain>
    </source>
</reference>
<evidence type="ECO:0000313" key="9">
    <source>
        <dbReference type="Proteomes" id="UP001500582"/>
    </source>
</evidence>
<dbReference type="InterPro" id="IPR012944">
    <property type="entry name" value="SusD_RagB_dom"/>
</dbReference>
<keyword evidence="4" id="KW-0472">Membrane</keyword>
<keyword evidence="3" id="KW-0732">Signal</keyword>
<dbReference type="SUPFAM" id="SSF48452">
    <property type="entry name" value="TPR-like"/>
    <property type="match status" value="1"/>
</dbReference>
<gene>
    <name evidence="8" type="ORF">GCM10023149_39890</name>
</gene>
<comment type="similarity">
    <text evidence="2">Belongs to the SusD family.</text>
</comment>
<keyword evidence="9" id="KW-1185">Reference proteome</keyword>
<feature type="domain" description="SusD-like N-terminal" evidence="7">
    <location>
        <begin position="23"/>
        <end position="220"/>
    </location>
</feature>
<dbReference type="CDD" id="cd08977">
    <property type="entry name" value="SusD"/>
    <property type="match status" value="1"/>
</dbReference>
<name>A0ABP8H204_9SPHI</name>
<keyword evidence="5" id="KW-0998">Cell outer membrane</keyword>
<accession>A0ABP8H204</accession>
<evidence type="ECO:0000256" key="5">
    <source>
        <dbReference type="ARBA" id="ARBA00023237"/>
    </source>
</evidence>
<dbReference type="InterPro" id="IPR033985">
    <property type="entry name" value="SusD-like_N"/>
</dbReference>
<dbReference type="Pfam" id="PF07980">
    <property type="entry name" value="SusD_RagB"/>
    <property type="match status" value="1"/>
</dbReference>
<sequence length="461" mass="51842">MKKLTYITLSLITVFALSSCKKYLETEPKNFVSDETPIFDAISSQTALRGVYRQLGSTGYYGETYVTLGYFPTGDVKNLTTGGAANLVNVNFRADDVNFNTAWTAIYYTINRANNVITRVPDVQDPLFTDAAKNQVVGEAKFIRALAYFDLARAWGGAQIILKPTTSIQDLPNIKRSTLDETYAQVLKDLDEAEAVLPDAVNRIRATKRTVWALKARLYLYRQQWALAEEFATKLIDKPADYKLLKPFSSWFANNVVATQESIFELEYSAINQSTIRAQMQHPTNGGTYRYAPTDKFVQLLNDPAVSGGRKALIGSVTQAGNTLWFGNLYYRKDATDPAYIFRIAEIYLIRAEARAHLNKLSDVDGALFDLNQVRARAEVAPSTAVTQQEILLAIENERRVEFAWEAHRWFDLARTGRAKTVLEAIDPNIKVEAYELLFPVPITQIQLDHNLTQNPGYIGN</sequence>
<dbReference type="InterPro" id="IPR011990">
    <property type="entry name" value="TPR-like_helical_dom_sf"/>
</dbReference>
<evidence type="ECO:0000256" key="3">
    <source>
        <dbReference type="ARBA" id="ARBA00022729"/>
    </source>
</evidence>
<evidence type="ECO:0000259" key="6">
    <source>
        <dbReference type="Pfam" id="PF07980"/>
    </source>
</evidence>
<dbReference type="PROSITE" id="PS51257">
    <property type="entry name" value="PROKAR_LIPOPROTEIN"/>
    <property type="match status" value="1"/>
</dbReference>
<evidence type="ECO:0000313" key="8">
    <source>
        <dbReference type="EMBL" id="GAA4333246.1"/>
    </source>
</evidence>
<evidence type="ECO:0000256" key="2">
    <source>
        <dbReference type="ARBA" id="ARBA00006275"/>
    </source>
</evidence>
<dbReference type="Proteomes" id="UP001500582">
    <property type="component" value="Unassembled WGS sequence"/>
</dbReference>
<evidence type="ECO:0000256" key="1">
    <source>
        <dbReference type="ARBA" id="ARBA00004442"/>
    </source>
</evidence>